<proteinExistence type="predicted"/>
<dbReference type="RefSeq" id="WP_076980678.1">
    <property type="nucleotide sequence ID" value="NZ_CP019124.1"/>
</dbReference>
<name>A0A1U7DL13_9RHOB</name>
<reference evidence="1 2" key="1">
    <citation type="submission" date="2017-01" db="EMBL/GenBank/DDBJ databases">
        <title>Genomic analysis of Xuhuaishuia manganoxidans DY6-4.</title>
        <authorList>
            <person name="Wang X."/>
        </authorList>
    </citation>
    <scope>NUCLEOTIDE SEQUENCE [LARGE SCALE GENOMIC DNA]</scope>
    <source>
        <strain evidence="1 2">DY6-4</strain>
    </source>
</reference>
<accession>A0A1U7DL13</accession>
<gene>
    <name evidence="1" type="ORF">BV394_13815</name>
</gene>
<sequence length="331" mass="37455">MDKEQSEQDLLNHSGPTLERSLERAGDELGFFENIGRRHMAIFLDADTTLSEDDRATLLVTFVQAGPDDMGLADICPLGHHLRKTAGWAQLCVVATEETWFRDPALYGFFDRLVDDAFFEDFDKVIFMGSQMGAYAAAAFSVAAPGASVVLFSPRATLSPDRAGWDGRHRQARRLDFTTRYGYGPAMSEAAAEVFVIYDPLETEDAMHAALFGAPHVQHLPIRLQGPDTAEEVDTTGFLAEMVVAIDEGIFDRLMFYRWFRRRRRVRRYLRRLLAECERRERPYLTAMAARAMMTYIVGQRIRDAYSRACAQLDAEGRQLPPQRVKVLQSA</sequence>
<keyword evidence="2" id="KW-1185">Reference proteome</keyword>
<evidence type="ECO:0000313" key="2">
    <source>
        <dbReference type="Proteomes" id="UP000187266"/>
    </source>
</evidence>
<protein>
    <submittedName>
        <fullName evidence="1">Uncharacterized protein</fullName>
    </submittedName>
</protein>
<dbReference type="InterPro" id="IPR029058">
    <property type="entry name" value="AB_hydrolase_fold"/>
</dbReference>
<dbReference type="STRING" id="1267768.BV394_13815"/>
<organism evidence="1 2">
    <name type="scientific">Brevirhabdus pacifica</name>
    <dbReference type="NCBI Taxonomy" id="1267768"/>
    <lineage>
        <taxon>Bacteria</taxon>
        <taxon>Pseudomonadati</taxon>
        <taxon>Pseudomonadota</taxon>
        <taxon>Alphaproteobacteria</taxon>
        <taxon>Rhodobacterales</taxon>
        <taxon>Paracoccaceae</taxon>
        <taxon>Brevirhabdus</taxon>
    </lineage>
</organism>
<dbReference type="OrthoDB" id="7840273at2"/>
<dbReference type="AlphaFoldDB" id="A0A1U7DL13"/>
<dbReference type="EMBL" id="CP019124">
    <property type="protein sequence ID" value="APX90661.1"/>
    <property type="molecule type" value="Genomic_DNA"/>
</dbReference>
<dbReference type="Proteomes" id="UP000187266">
    <property type="component" value="Chromosome"/>
</dbReference>
<evidence type="ECO:0000313" key="1">
    <source>
        <dbReference type="EMBL" id="APX90661.1"/>
    </source>
</evidence>
<accession>A0A2M9DBM5</accession>
<dbReference type="SUPFAM" id="SSF53474">
    <property type="entry name" value="alpha/beta-Hydrolases"/>
    <property type="match status" value="1"/>
</dbReference>